<name>A0A438ENH3_VITVI</name>
<dbReference type="EMBL" id="QGNW01001231">
    <property type="protein sequence ID" value="RVW49175.1"/>
    <property type="molecule type" value="Genomic_DNA"/>
</dbReference>
<organism evidence="1 2">
    <name type="scientific">Vitis vinifera</name>
    <name type="common">Grape</name>
    <dbReference type="NCBI Taxonomy" id="29760"/>
    <lineage>
        <taxon>Eukaryota</taxon>
        <taxon>Viridiplantae</taxon>
        <taxon>Streptophyta</taxon>
        <taxon>Embryophyta</taxon>
        <taxon>Tracheophyta</taxon>
        <taxon>Spermatophyta</taxon>
        <taxon>Magnoliopsida</taxon>
        <taxon>eudicotyledons</taxon>
        <taxon>Gunneridae</taxon>
        <taxon>Pentapetalae</taxon>
        <taxon>rosids</taxon>
        <taxon>Vitales</taxon>
        <taxon>Vitaceae</taxon>
        <taxon>Viteae</taxon>
        <taxon>Vitis</taxon>
    </lineage>
</organism>
<proteinExistence type="predicted"/>
<protein>
    <submittedName>
        <fullName evidence="1">Uncharacterized protein</fullName>
    </submittedName>
</protein>
<accession>A0A438ENH3</accession>
<evidence type="ECO:0000313" key="2">
    <source>
        <dbReference type="Proteomes" id="UP000288805"/>
    </source>
</evidence>
<sequence>MSDDPARDYLPLPFDEFGSRVVIRMMQSLDHLLGLGLEIDSSIPKVILPFGSQPVVPKVFIIPIIETIDVGLSIGQDVSFDVMLRFVSRIYDDVPTVSSMNMSCFEYFPMCYDYSKTLSCYSSHGAKPVDEDFETIDYGTKVWHQELQISTSLSIDERVDLIHLLRVYLDVFAWSYGDMPGLDPSIVQHHLPILPYAKSVKQKLRRLPSCWSLQVKEEIQK</sequence>
<dbReference type="Proteomes" id="UP000288805">
    <property type="component" value="Unassembled WGS sequence"/>
</dbReference>
<dbReference type="AlphaFoldDB" id="A0A438ENH3"/>
<comment type="caution">
    <text evidence="1">The sequence shown here is derived from an EMBL/GenBank/DDBJ whole genome shotgun (WGS) entry which is preliminary data.</text>
</comment>
<evidence type="ECO:0000313" key="1">
    <source>
        <dbReference type="EMBL" id="RVW49175.1"/>
    </source>
</evidence>
<gene>
    <name evidence="1" type="ORF">CK203_087448</name>
</gene>
<reference evidence="1 2" key="1">
    <citation type="journal article" date="2018" name="PLoS Genet.">
        <title>Population sequencing reveals clonal diversity and ancestral inbreeding in the grapevine cultivar Chardonnay.</title>
        <authorList>
            <person name="Roach M.J."/>
            <person name="Johnson D.L."/>
            <person name="Bohlmann J."/>
            <person name="van Vuuren H.J."/>
            <person name="Jones S.J."/>
            <person name="Pretorius I.S."/>
            <person name="Schmidt S.A."/>
            <person name="Borneman A.R."/>
        </authorList>
    </citation>
    <scope>NUCLEOTIDE SEQUENCE [LARGE SCALE GENOMIC DNA]</scope>
    <source>
        <strain evidence="2">cv. Chardonnay</strain>
        <tissue evidence="1">Leaf</tissue>
    </source>
</reference>